<evidence type="ECO:0000313" key="1">
    <source>
        <dbReference type="EMBL" id="KAH9474893.1"/>
    </source>
</evidence>
<protein>
    <submittedName>
        <fullName evidence="1">Esterase</fullName>
    </submittedName>
</protein>
<proteinExistence type="predicted"/>
<gene>
    <name evidence="1" type="ORF">JR316_0013361</name>
</gene>
<keyword evidence="2" id="KW-1185">Reference proteome</keyword>
<comment type="caution">
    <text evidence="1">The sequence shown here is derived from an EMBL/GenBank/DDBJ whole genome shotgun (WGS) entry which is preliminary data.</text>
</comment>
<reference evidence="1" key="1">
    <citation type="submission" date="2021-10" db="EMBL/GenBank/DDBJ databases">
        <title>Psilocybe cubensis genome.</title>
        <authorList>
            <person name="Mckernan K.J."/>
            <person name="Crawford S."/>
            <person name="Trippe A."/>
            <person name="Kane L.T."/>
            <person name="Mclaughlin S."/>
        </authorList>
    </citation>
    <scope>NUCLEOTIDE SEQUENCE</scope>
    <source>
        <strain evidence="1">MGC-MH-2018</strain>
    </source>
</reference>
<name>A0ACB8GH11_PSICU</name>
<accession>A0ACB8GH11</accession>
<evidence type="ECO:0000313" key="2">
    <source>
        <dbReference type="Proteomes" id="UP000664032"/>
    </source>
</evidence>
<organism evidence="1 2">
    <name type="scientific">Psilocybe cubensis</name>
    <name type="common">Psychedelic mushroom</name>
    <name type="synonym">Stropharia cubensis</name>
    <dbReference type="NCBI Taxonomy" id="181762"/>
    <lineage>
        <taxon>Eukaryota</taxon>
        <taxon>Fungi</taxon>
        <taxon>Dikarya</taxon>
        <taxon>Basidiomycota</taxon>
        <taxon>Agaricomycotina</taxon>
        <taxon>Agaricomycetes</taxon>
        <taxon>Agaricomycetidae</taxon>
        <taxon>Agaricales</taxon>
        <taxon>Agaricineae</taxon>
        <taxon>Strophariaceae</taxon>
        <taxon>Psilocybe</taxon>
    </lineage>
</organism>
<dbReference type="Proteomes" id="UP000664032">
    <property type="component" value="Unassembled WGS sequence"/>
</dbReference>
<sequence length="303" mass="33603">MKAFVLSLELGAGVPLTSQLLYSAGSTDDTRQALMHIVHRFPDAPLLGLSFSLGANVLTRYVAEEGDRCLLRSACVLACPWDMKFNGDRLNAAILGRHLWSKGMGRNMQALIKQHKDILLSNPDSPTYKVTRRVLSMRNPALNELDNVFTAVIGGTSPPFPFEDAASYYTWASSHKCLDKIRIPFLTINASDDPVVKQVPEECSNGLVVLGLTQGGGHLGWFQSDDSFDVRWTTKPLLEWLRMSGDYLLGDHERMKSSLYVADDGFLRDAKNPRLGCKVLEVKENSLIDGNAGQQQVFRGQFL</sequence>
<dbReference type="EMBL" id="JAFIQS020000013">
    <property type="protein sequence ID" value="KAH9474893.1"/>
    <property type="molecule type" value="Genomic_DNA"/>
</dbReference>